<reference evidence="1 2" key="1">
    <citation type="submission" date="2020-01" db="EMBL/GenBank/DDBJ databases">
        <title>Rhizobium genotypes associated with high levels of biological nitrogen fixation by grain legumes in a temperate-maritime cropping system.</title>
        <authorList>
            <person name="Maluk M."/>
            <person name="Francesc Ferrando Molina F."/>
            <person name="Lopez Del Egido L."/>
            <person name="Lafos M."/>
            <person name="Langarica-Fuentes A."/>
            <person name="Gebre Yohannes G."/>
            <person name="Young M.W."/>
            <person name="Martin P."/>
            <person name="Gantlett R."/>
            <person name="Kenicer G."/>
            <person name="Hawes C."/>
            <person name="Begg G.S."/>
            <person name="Quilliam R.S."/>
            <person name="Squire G.R."/>
            <person name="Poole P.S."/>
            <person name="Young P.W."/>
            <person name="Iannetta P.M."/>
            <person name="James E.K."/>
        </authorList>
    </citation>
    <scope>NUCLEOTIDE SEQUENCE [LARGE SCALE GENOMIC DNA]</scope>
    <source>
        <strain evidence="1 2">JHI944</strain>
    </source>
</reference>
<dbReference type="EMBL" id="WXXP01001289">
    <property type="protein sequence ID" value="NEK56181.1"/>
    <property type="molecule type" value="Genomic_DNA"/>
</dbReference>
<dbReference type="Proteomes" id="UP000471409">
    <property type="component" value="Unassembled WGS sequence"/>
</dbReference>
<evidence type="ECO:0008006" key="3">
    <source>
        <dbReference type="Google" id="ProtNLM"/>
    </source>
</evidence>
<gene>
    <name evidence="1" type="ORF">GUK36_43960</name>
</gene>
<proteinExistence type="predicted"/>
<name>A0A6P0DX23_RHILE</name>
<organism evidence="1 2">
    <name type="scientific">Rhizobium leguminosarum</name>
    <dbReference type="NCBI Taxonomy" id="384"/>
    <lineage>
        <taxon>Bacteria</taxon>
        <taxon>Pseudomonadati</taxon>
        <taxon>Pseudomonadota</taxon>
        <taxon>Alphaproteobacteria</taxon>
        <taxon>Hyphomicrobiales</taxon>
        <taxon>Rhizobiaceae</taxon>
        <taxon>Rhizobium/Agrobacterium group</taxon>
        <taxon>Rhizobium</taxon>
    </lineage>
</organism>
<dbReference type="RefSeq" id="WP_204347943.1">
    <property type="nucleotide sequence ID" value="NZ_WXXP01001289.1"/>
</dbReference>
<feature type="non-terminal residue" evidence="1">
    <location>
        <position position="1"/>
    </location>
</feature>
<dbReference type="AlphaFoldDB" id="A0A6P0DX23"/>
<feature type="non-terminal residue" evidence="1">
    <location>
        <position position="128"/>
    </location>
</feature>
<protein>
    <recommendedName>
        <fullName evidence="3">RHS repeat protein</fullName>
    </recommendedName>
</protein>
<comment type="caution">
    <text evidence="1">The sequence shown here is derived from an EMBL/GenBank/DDBJ whole genome shotgun (WGS) entry which is preliminary data.</text>
</comment>
<evidence type="ECO:0000313" key="1">
    <source>
        <dbReference type="EMBL" id="NEK56181.1"/>
    </source>
</evidence>
<dbReference type="Gene3D" id="2.180.10.10">
    <property type="entry name" value="RHS repeat-associated core"/>
    <property type="match status" value="1"/>
</dbReference>
<evidence type="ECO:0000313" key="2">
    <source>
        <dbReference type="Proteomes" id="UP000471409"/>
    </source>
</evidence>
<sequence length="128" mass="13541">DWTIYDAAGRVWKTVGADGSVTENFYDGLSRRIATRQYAKTIATAALGDTPSASAASPSADASADRVTRHFYDADGLRTGTLDAEGYLVLNAYDAAGRLASTTRFARLTDASKRATGSLQDLKPATNS</sequence>
<accession>A0A6P0DX23</accession>